<feature type="transmembrane region" description="Helical" evidence="6">
    <location>
        <begin position="129"/>
        <end position="152"/>
    </location>
</feature>
<feature type="transmembrane region" description="Helical" evidence="6">
    <location>
        <begin position="211"/>
        <end position="232"/>
    </location>
</feature>
<organism evidence="8 9">
    <name type="scientific">Morchella conica CCBAS932</name>
    <dbReference type="NCBI Taxonomy" id="1392247"/>
    <lineage>
        <taxon>Eukaryota</taxon>
        <taxon>Fungi</taxon>
        <taxon>Dikarya</taxon>
        <taxon>Ascomycota</taxon>
        <taxon>Pezizomycotina</taxon>
        <taxon>Pezizomycetes</taxon>
        <taxon>Pezizales</taxon>
        <taxon>Morchellaceae</taxon>
        <taxon>Morchella</taxon>
    </lineage>
</organism>
<dbReference type="InterPro" id="IPR052337">
    <property type="entry name" value="SAT4-like"/>
</dbReference>
<keyword evidence="2 6" id="KW-0812">Transmembrane</keyword>
<feature type="transmembrane region" description="Helical" evidence="6">
    <location>
        <begin position="94"/>
        <end position="117"/>
    </location>
</feature>
<protein>
    <recommendedName>
        <fullName evidence="7">Rhodopsin domain-containing protein</fullName>
    </recommendedName>
</protein>
<dbReference type="AlphaFoldDB" id="A0A3N4KKF6"/>
<dbReference type="InterPro" id="IPR049326">
    <property type="entry name" value="Rhodopsin_dom_fungi"/>
</dbReference>
<evidence type="ECO:0000256" key="3">
    <source>
        <dbReference type="ARBA" id="ARBA00022989"/>
    </source>
</evidence>
<feature type="transmembrane region" description="Helical" evidence="6">
    <location>
        <begin position="42"/>
        <end position="65"/>
    </location>
</feature>
<comment type="similarity">
    <text evidence="5">Belongs to the SAT4 family.</text>
</comment>
<sequence length="378" mass="42978">MLSQSNISSIVVTYVCTFLSAILIVTRLLFRFHRGERMYTDDTWMGISLAPLFIRLGIIHMVLVYGTNNIDFDKINVMGMSEEEMHRRVVGSKLILASRVFYAGFLWCMKVCILGFYERLTARSKPYGLLIDFTYLTCGITFIAVILGTVLECRPFPVYWQMSPYPGECVKAVAQLLTMATFNILTDAMLILIPLPMVFKSRLPLIRKIQLLVLFGLGFFVMAVTIVRLPVIIGDQSVQKARTLWASIECFVACVVANAPVLNSFIQKVRKHAATEHNQYQLNSSYARRRRMPVTGQDSVGSLTRNDEMISVIETRTEVVQKIDINLDESMSRSRSKKSPWRGDFLGTQIWTESETETENLYSYPPRVVLKTDRSGSV</sequence>
<dbReference type="PANTHER" id="PTHR33048:SF19">
    <property type="entry name" value="MEMBRANE PROTEIN PTH11-LIKE, PUTATIVE (AFU_ORTHOLOGUE AFUA_1G14080)-RELATED"/>
    <property type="match status" value="1"/>
</dbReference>
<dbReference type="PANTHER" id="PTHR33048">
    <property type="entry name" value="PTH11-LIKE INTEGRAL MEMBRANE PROTEIN (AFU_ORTHOLOGUE AFUA_5G11245)"/>
    <property type="match status" value="1"/>
</dbReference>
<accession>A0A3N4KKF6</accession>
<evidence type="ECO:0000256" key="2">
    <source>
        <dbReference type="ARBA" id="ARBA00022692"/>
    </source>
</evidence>
<dbReference type="Pfam" id="PF20684">
    <property type="entry name" value="Fung_rhodopsin"/>
    <property type="match status" value="1"/>
</dbReference>
<reference evidence="8 9" key="1">
    <citation type="journal article" date="2018" name="Nat. Ecol. Evol.">
        <title>Pezizomycetes genomes reveal the molecular basis of ectomycorrhizal truffle lifestyle.</title>
        <authorList>
            <person name="Murat C."/>
            <person name="Payen T."/>
            <person name="Noel B."/>
            <person name="Kuo A."/>
            <person name="Morin E."/>
            <person name="Chen J."/>
            <person name="Kohler A."/>
            <person name="Krizsan K."/>
            <person name="Balestrini R."/>
            <person name="Da Silva C."/>
            <person name="Montanini B."/>
            <person name="Hainaut M."/>
            <person name="Levati E."/>
            <person name="Barry K.W."/>
            <person name="Belfiori B."/>
            <person name="Cichocki N."/>
            <person name="Clum A."/>
            <person name="Dockter R.B."/>
            <person name="Fauchery L."/>
            <person name="Guy J."/>
            <person name="Iotti M."/>
            <person name="Le Tacon F."/>
            <person name="Lindquist E.A."/>
            <person name="Lipzen A."/>
            <person name="Malagnac F."/>
            <person name="Mello A."/>
            <person name="Molinier V."/>
            <person name="Miyauchi S."/>
            <person name="Poulain J."/>
            <person name="Riccioni C."/>
            <person name="Rubini A."/>
            <person name="Sitrit Y."/>
            <person name="Splivallo R."/>
            <person name="Traeger S."/>
            <person name="Wang M."/>
            <person name="Zifcakova L."/>
            <person name="Wipf D."/>
            <person name="Zambonelli A."/>
            <person name="Paolocci F."/>
            <person name="Nowrousian M."/>
            <person name="Ottonello S."/>
            <person name="Baldrian P."/>
            <person name="Spatafora J.W."/>
            <person name="Henrissat B."/>
            <person name="Nagy L.G."/>
            <person name="Aury J.M."/>
            <person name="Wincker P."/>
            <person name="Grigoriev I.V."/>
            <person name="Bonfante P."/>
            <person name="Martin F.M."/>
        </authorList>
    </citation>
    <scope>NUCLEOTIDE SEQUENCE [LARGE SCALE GENOMIC DNA]</scope>
    <source>
        <strain evidence="8 9">CCBAS932</strain>
    </source>
</reference>
<dbReference type="STRING" id="1392247.A0A3N4KKF6"/>
<feature type="domain" description="Rhodopsin" evidence="7">
    <location>
        <begin position="27"/>
        <end position="267"/>
    </location>
</feature>
<keyword evidence="3 6" id="KW-1133">Transmembrane helix</keyword>
<comment type="subcellular location">
    <subcellularLocation>
        <location evidence="1">Membrane</location>
        <topology evidence="1">Multi-pass membrane protein</topology>
    </subcellularLocation>
</comment>
<dbReference type="Proteomes" id="UP000277580">
    <property type="component" value="Unassembled WGS sequence"/>
</dbReference>
<gene>
    <name evidence="8" type="ORF">P167DRAFT_524864</name>
</gene>
<evidence type="ECO:0000256" key="5">
    <source>
        <dbReference type="ARBA" id="ARBA00038359"/>
    </source>
</evidence>
<feature type="transmembrane region" description="Helical" evidence="6">
    <location>
        <begin position="244"/>
        <end position="262"/>
    </location>
</feature>
<evidence type="ECO:0000256" key="6">
    <source>
        <dbReference type="SAM" id="Phobius"/>
    </source>
</evidence>
<dbReference type="InParanoid" id="A0A3N4KKF6"/>
<evidence type="ECO:0000313" key="8">
    <source>
        <dbReference type="EMBL" id="RPB11010.1"/>
    </source>
</evidence>
<dbReference type="EMBL" id="ML119138">
    <property type="protein sequence ID" value="RPB11010.1"/>
    <property type="molecule type" value="Genomic_DNA"/>
</dbReference>
<feature type="transmembrane region" description="Helical" evidence="6">
    <location>
        <begin position="172"/>
        <end position="199"/>
    </location>
</feature>
<evidence type="ECO:0000256" key="4">
    <source>
        <dbReference type="ARBA" id="ARBA00023136"/>
    </source>
</evidence>
<name>A0A3N4KKF6_9PEZI</name>
<proteinExistence type="inferred from homology"/>
<feature type="transmembrane region" description="Helical" evidence="6">
    <location>
        <begin position="6"/>
        <end position="30"/>
    </location>
</feature>
<dbReference type="OrthoDB" id="5398233at2759"/>
<evidence type="ECO:0000256" key="1">
    <source>
        <dbReference type="ARBA" id="ARBA00004141"/>
    </source>
</evidence>
<evidence type="ECO:0000259" key="7">
    <source>
        <dbReference type="Pfam" id="PF20684"/>
    </source>
</evidence>
<keyword evidence="9" id="KW-1185">Reference proteome</keyword>
<dbReference type="GO" id="GO:0016020">
    <property type="term" value="C:membrane"/>
    <property type="evidence" value="ECO:0007669"/>
    <property type="project" value="UniProtKB-SubCell"/>
</dbReference>
<evidence type="ECO:0000313" key="9">
    <source>
        <dbReference type="Proteomes" id="UP000277580"/>
    </source>
</evidence>
<keyword evidence="4 6" id="KW-0472">Membrane</keyword>